<comment type="caution">
    <text evidence="2">The sequence shown here is derived from an EMBL/GenBank/DDBJ whole genome shotgun (WGS) entry which is preliminary data.</text>
</comment>
<dbReference type="Pfam" id="PF08241">
    <property type="entry name" value="Methyltransf_11"/>
    <property type="match status" value="1"/>
</dbReference>
<accession>A0A8H3FR82</accession>
<dbReference type="EMBL" id="CAJPDQ010000032">
    <property type="protein sequence ID" value="CAF9929358.1"/>
    <property type="molecule type" value="Genomic_DNA"/>
</dbReference>
<dbReference type="AlphaFoldDB" id="A0A8H3FR82"/>
<proteinExistence type="predicted"/>
<reference evidence="2" key="1">
    <citation type="submission" date="2021-03" db="EMBL/GenBank/DDBJ databases">
        <authorList>
            <person name="Tagirdzhanova G."/>
        </authorList>
    </citation>
    <scope>NUCLEOTIDE SEQUENCE</scope>
</reference>
<dbReference type="SUPFAM" id="SSF53335">
    <property type="entry name" value="S-adenosyl-L-methionine-dependent methyltransferases"/>
    <property type="match status" value="1"/>
</dbReference>
<evidence type="ECO:0000313" key="3">
    <source>
        <dbReference type="Proteomes" id="UP000664169"/>
    </source>
</evidence>
<dbReference type="Proteomes" id="UP000664169">
    <property type="component" value="Unassembled WGS sequence"/>
</dbReference>
<dbReference type="InterPro" id="IPR029063">
    <property type="entry name" value="SAM-dependent_MTases_sf"/>
</dbReference>
<dbReference type="InterPro" id="IPR013216">
    <property type="entry name" value="Methyltransf_11"/>
</dbReference>
<protein>
    <recommendedName>
        <fullName evidence="1">Methyltransferase type 11 domain-containing protein</fullName>
    </recommendedName>
</protein>
<dbReference type="Gene3D" id="3.40.50.150">
    <property type="entry name" value="Vaccinia Virus protein VP39"/>
    <property type="match status" value="1"/>
</dbReference>
<feature type="domain" description="Methyltransferase type 11" evidence="1">
    <location>
        <begin position="59"/>
        <end position="170"/>
    </location>
</feature>
<sequence length="300" mass="32405">MGDSTAKDHDYTKSSAWDAAAAATIHCMTKYNSVSRSAYSTIFQGLEVNRPFSNATTILDIGCGPGIGIEVLSESFSKDLPAEFVLKAIDFSPAMIQALEGAKLNYINKGIAKEIWSKVKGEVLDVTKMNTIASGSVSHALANYVLFGVSDSSMAFQEILRVLEPGGVVAMTSFSKVGWIDCMGSIKGVIDRELKFPTMSPTDPWTTVDGVKQKLDTAGFIDTHAGEFEVVMEVDSIKEFPYDMMDVPSLSAVRSALTPEEMDRGAAAVTDTLRNNYTTKDGKIKIPASCIVGWGRRKPS</sequence>
<evidence type="ECO:0000259" key="1">
    <source>
        <dbReference type="Pfam" id="PF08241"/>
    </source>
</evidence>
<dbReference type="CDD" id="cd02440">
    <property type="entry name" value="AdoMet_MTases"/>
    <property type="match status" value="1"/>
</dbReference>
<evidence type="ECO:0000313" key="2">
    <source>
        <dbReference type="EMBL" id="CAF9929358.1"/>
    </source>
</evidence>
<dbReference type="GO" id="GO:0008757">
    <property type="term" value="F:S-adenosylmethionine-dependent methyltransferase activity"/>
    <property type="evidence" value="ECO:0007669"/>
    <property type="project" value="InterPro"/>
</dbReference>
<gene>
    <name evidence="2" type="ORF">GOMPHAMPRED_005379</name>
</gene>
<keyword evidence="3" id="KW-1185">Reference proteome</keyword>
<dbReference type="PANTHER" id="PTHR43591">
    <property type="entry name" value="METHYLTRANSFERASE"/>
    <property type="match status" value="1"/>
</dbReference>
<organism evidence="2 3">
    <name type="scientific">Gomphillus americanus</name>
    <dbReference type="NCBI Taxonomy" id="1940652"/>
    <lineage>
        <taxon>Eukaryota</taxon>
        <taxon>Fungi</taxon>
        <taxon>Dikarya</taxon>
        <taxon>Ascomycota</taxon>
        <taxon>Pezizomycotina</taxon>
        <taxon>Lecanoromycetes</taxon>
        <taxon>OSLEUM clade</taxon>
        <taxon>Ostropomycetidae</taxon>
        <taxon>Ostropales</taxon>
        <taxon>Graphidaceae</taxon>
        <taxon>Gomphilloideae</taxon>
        <taxon>Gomphillus</taxon>
    </lineage>
</organism>
<dbReference type="OrthoDB" id="2013972at2759"/>
<name>A0A8H3FR82_9LECA</name>